<keyword evidence="4 12" id="KW-0894">Sodium channel</keyword>
<organism evidence="15 16">
    <name type="scientific">Laodelphax striatellus</name>
    <name type="common">Small brown planthopper</name>
    <name type="synonym">Delphax striatella</name>
    <dbReference type="NCBI Taxonomy" id="195883"/>
    <lineage>
        <taxon>Eukaryota</taxon>
        <taxon>Metazoa</taxon>
        <taxon>Ecdysozoa</taxon>
        <taxon>Arthropoda</taxon>
        <taxon>Hexapoda</taxon>
        <taxon>Insecta</taxon>
        <taxon>Pterygota</taxon>
        <taxon>Neoptera</taxon>
        <taxon>Paraneoptera</taxon>
        <taxon>Hemiptera</taxon>
        <taxon>Auchenorrhyncha</taxon>
        <taxon>Fulgoroidea</taxon>
        <taxon>Delphacidae</taxon>
        <taxon>Criomorphinae</taxon>
        <taxon>Laodelphax</taxon>
    </lineage>
</organism>
<evidence type="ECO:0000256" key="1">
    <source>
        <dbReference type="ARBA" id="ARBA00004141"/>
    </source>
</evidence>
<protein>
    <submittedName>
        <fullName evidence="15">Uncharacterized protein</fullName>
    </submittedName>
</protein>
<comment type="subcellular location">
    <subcellularLocation>
        <location evidence="1">Membrane</location>
        <topology evidence="1">Multi-pass membrane protein</topology>
    </subcellularLocation>
</comment>
<dbReference type="OrthoDB" id="6021021at2759"/>
<evidence type="ECO:0000313" key="16">
    <source>
        <dbReference type="Proteomes" id="UP000291343"/>
    </source>
</evidence>
<keyword evidence="9 14" id="KW-0472">Membrane</keyword>
<feature type="region of interest" description="Disordered" evidence="13">
    <location>
        <begin position="106"/>
        <end position="125"/>
    </location>
</feature>
<keyword evidence="10 12" id="KW-0739">Sodium transport</keyword>
<dbReference type="Proteomes" id="UP000291343">
    <property type="component" value="Unassembled WGS sequence"/>
</dbReference>
<feature type="compositionally biased region" description="Low complexity" evidence="13">
    <location>
        <begin position="111"/>
        <end position="122"/>
    </location>
</feature>
<dbReference type="EMBL" id="QKKF02019433">
    <property type="protein sequence ID" value="RZF39945.1"/>
    <property type="molecule type" value="Genomic_DNA"/>
</dbReference>
<gene>
    <name evidence="15" type="ORF">LSTR_LSTR002348</name>
</gene>
<evidence type="ECO:0000313" key="15">
    <source>
        <dbReference type="EMBL" id="RZF39945.1"/>
    </source>
</evidence>
<proteinExistence type="inferred from homology"/>
<keyword evidence="16" id="KW-1185">Reference proteome</keyword>
<dbReference type="Pfam" id="PF00858">
    <property type="entry name" value="ASC"/>
    <property type="match status" value="1"/>
</dbReference>
<dbReference type="AlphaFoldDB" id="A0A482X256"/>
<dbReference type="InParanoid" id="A0A482X256"/>
<keyword evidence="11 12" id="KW-0407">Ion channel</keyword>
<evidence type="ECO:0000256" key="13">
    <source>
        <dbReference type="SAM" id="MobiDB-lite"/>
    </source>
</evidence>
<dbReference type="InterPro" id="IPR001873">
    <property type="entry name" value="ENaC"/>
</dbReference>
<keyword evidence="3 12" id="KW-0813">Transport</keyword>
<dbReference type="GO" id="GO:0015280">
    <property type="term" value="F:ligand-gated sodium channel activity"/>
    <property type="evidence" value="ECO:0007669"/>
    <property type="project" value="TreeGrafter"/>
</dbReference>
<evidence type="ECO:0000256" key="7">
    <source>
        <dbReference type="ARBA" id="ARBA00023053"/>
    </source>
</evidence>
<comment type="similarity">
    <text evidence="2 12">Belongs to the amiloride-sensitive sodium channel (TC 1.A.6) family.</text>
</comment>
<comment type="caution">
    <text evidence="15">The sequence shown here is derived from an EMBL/GenBank/DDBJ whole genome shotgun (WGS) entry which is preliminary data.</text>
</comment>
<name>A0A482X256_LAOST</name>
<dbReference type="GO" id="GO:0005886">
    <property type="term" value="C:plasma membrane"/>
    <property type="evidence" value="ECO:0007669"/>
    <property type="project" value="TreeGrafter"/>
</dbReference>
<evidence type="ECO:0000256" key="12">
    <source>
        <dbReference type="RuleBase" id="RU000679"/>
    </source>
</evidence>
<keyword evidence="6 14" id="KW-1133">Transmembrane helix</keyword>
<sequence>MLQSSPNVWYNIDELYTISNQGTIELNTMDYKDRMSATTSTESYQKNIGNKVTTHQNTPGATKISHTREIINKSKIDFLRHVLDTERTMAERFEESELRKMLCDTQDMDETSSTSQQRTSRSADGSLMTRALRFSPQLNNFMYRCRFGNEVCFNEFEKTVTEEGLCFTFNGFNLGDLFNNDLVLPMQEDTIQSDDGENNKPFRYMTAGFSLPLVTSLTSTLTRSSRLSDPRLTSNPRRAASHLQFLTLDLFTINEFAEDSCRADAGFKIFIHDPETPAHTATAAAVHEVAMDNEMTVTIAPTLFSTDASAAGTDAYRCHAWRNYHSATNAHNNSMEPLERQELQRFKFYSKANCQYDVIAQFMEQCARCVPFYLPRKPDSVICNSTSRFLLEQCKEELSSSGITKHCIPGCEHVSYSISTSQKYYRWTVEHKLRKYTAMSRVIIRFNDQYAVLKRWTEESLMAETCALVLFVLVIVSVFFGISVISLAELLHSLLAIVCRKDKPQPNIVSKNENILIEDPIAELDIEKITEESPTLSDDLRTFRGRDGY</sequence>
<accession>A0A482X256</accession>
<keyword evidence="7" id="KW-0915">Sodium</keyword>
<dbReference type="STRING" id="195883.A0A482X256"/>
<evidence type="ECO:0000256" key="11">
    <source>
        <dbReference type="ARBA" id="ARBA00023303"/>
    </source>
</evidence>
<evidence type="ECO:0000256" key="4">
    <source>
        <dbReference type="ARBA" id="ARBA00022461"/>
    </source>
</evidence>
<evidence type="ECO:0000256" key="3">
    <source>
        <dbReference type="ARBA" id="ARBA00022448"/>
    </source>
</evidence>
<dbReference type="PANTHER" id="PTHR11690:SF263">
    <property type="entry name" value="PICKPOCKET 6"/>
    <property type="match status" value="1"/>
</dbReference>
<evidence type="ECO:0000256" key="10">
    <source>
        <dbReference type="ARBA" id="ARBA00023201"/>
    </source>
</evidence>
<dbReference type="Gene3D" id="2.60.470.10">
    <property type="entry name" value="Acid-sensing ion channels like domains"/>
    <property type="match status" value="1"/>
</dbReference>
<feature type="transmembrane region" description="Helical" evidence="14">
    <location>
        <begin position="467"/>
        <end position="491"/>
    </location>
</feature>
<dbReference type="PANTHER" id="PTHR11690">
    <property type="entry name" value="AMILORIDE-SENSITIVE SODIUM CHANNEL-RELATED"/>
    <property type="match status" value="1"/>
</dbReference>
<evidence type="ECO:0000256" key="2">
    <source>
        <dbReference type="ARBA" id="ARBA00007193"/>
    </source>
</evidence>
<evidence type="ECO:0000256" key="5">
    <source>
        <dbReference type="ARBA" id="ARBA00022692"/>
    </source>
</evidence>
<keyword evidence="8 12" id="KW-0406">Ion transport</keyword>
<reference evidence="15 16" key="1">
    <citation type="journal article" date="2017" name="Gigascience">
        <title>Genome sequence of the small brown planthopper, Laodelphax striatellus.</title>
        <authorList>
            <person name="Zhu J."/>
            <person name="Jiang F."/>
            <person name="Wang X."/>
            <person name="Yang P."/>
            <person name="Bao Y."/>
            <person name="Zhao W."/>
            <person name="Wang W."/>
            <person name="Lu H."/>
            <person name="Wang Q."/>
            <person name="Cui N."/>
            <person name="Li J."/>
            <person name="Chen X."/>
            <person name="Luo L."/>
            <person name="Yu J."/>
            <person name="Kang L."/>
            <person name="Cui F."/>
        </authorList>
    </citation>
    <scope>NUCLEOTIDE SEQUENCE [LARGE SCALE GENOMIC DNA]</scope>
    <source>
        <strain evidence="15">Lst14</strain>
    </source>
</reference>
<evidence type="ECO:0000256" key="9">
    <source>
        <dbReference type="ARBA" id="ARBA00023136"/>
    </source>
</evidence>
<keyword evidence="5 12" id="KW-0812">Transmembrane</keyword>
<evidence type="ECO:0000256" key="6">
    <source>
        <dbReference type="ARBA" id="ARBA00022989"/>
    </source>
</evidence>
<evidence type="ECO:0000256" key="14">
    <source>
        <dbReference type="SAM" id="Phobius"/>
    </source>
</evidence>
<evidence type="ECO:0000256" key="8">
    <source>
        <dbReference type="ARBA" id="ARBA00023065"/>
    </source>
</evidence>